<dbReference type="AlphaFoldDB" id="A0A150KL99"/>
<dbReference type="EMBL" id="LQYN01000115">
    <property type="protein sequence ID" value="KYC92271.1"/>
    <property type="molecule type" value="Genomic_DNA"/>
</dbReference>
<evidence type="ECO:0000313" key="3">
    <source>
        <dbReference type="Proteomes" id="UP000075666"/>
    </source>
</evidence>
<dbReference type="Proteomes" id="UP000075666">
    <property type="component" value="Unassembled WGS sequence"/>
</dbReference>
<sequence length="395" mass="46199">MKRYISSIVIIAIMFCTIGAFYIYTAAANSLPEVKIVKVSGNDDELKNVVISGNYHIGNANENFEATKKGTTYFSERSIFERLDLEKGKLLELRKNYRNFMRGKHDLDSIYEDNELLIYTELNPRYNKYSMDFSILNKKNKKKNSFKVEIPNYQEFTEVYFHDVQRVGNELKVITENNRRSDQDKNKIELHVYTIDYEQKKIIKDDIIASKFTDNRHGDQYDSIYSNDPTIANKYYFMQDNKVKFQELPDGGMDEQIVNSEIVAYNYEKNSLEKIKVPKQYYGTQRPQMVNDIDGTVYLFLENEKDVILSKVNIDKHSIEKIRKISLPEMGGNQHQVIKINNGKIYILTSKADANDKNTFFVMDIRSGQNLYQGKITQSKQKKNSNIELFDFEIN</sequence>
<name>A0A150KL99_9BACI</name>
<dbReference type="STRING" id="46224.B4102_3755"/>
<protein>
    <submittedName>
        <fullName evidence="2">Uncharacterized protein</fullName>
    </submittedName>
</protein>
<proteinExistence type="predicted"/>
<evidence type="ECO:0000256" key="1">
    <source>
        <dbReference type="SAM" id="Phobius"/>
    </source>
</evidence>
<dbReference type="OrthoDB" id="2433869at2"/>
<keyword evidence="3" id="KW-1185">Reference proteome</keyword>
<comment type="caution">
    <text evidence="2">The sequence shown here is derived from an EMBL/GenBank/DDBJ whole genome shotgun (WGS) entry which is preliminary data.</text>
</comment>
<gene>
    <name evidence="2" type="ORF">B4102_3755</name>
</gene>
<accession>A0A150KL99</accession>
<organism evidence="2 3">
    <name type="scientific">Heyndrickxia sporothermodurans</name>
    <dbReference type="NCBI Taxonomy" id="46224"/>
    <lineage>
        <taxon>Bacteria</taxon>
        <taxon>Bacillati</taxon>
        <taxon>Bacillota</taxon>
        <taxon>Bacilli</taxon>
        <taxon>Bacillales</taxon>
        <taxon>Bacillaceae</taxon>
        <taxon>Heyndrickxia</taxon>
    </lineage>
</organism>
<evidence type="ECO:0000313" key="2">
    <source>
        <dbReference type="EMBL" id="KYC92271.1"/>
    </source>
</evidence>
<keyword evidence="1" id="KW-0472">Membrane</keyword>
<feature type="transmembrane region" description="Helical" evidence="1">
    <location>
        <begin position="7"/>
        <end position="27"/>
    </location>
</feature>
<dbReference type="RefSeq" id="WP_066235314.1">
    <property type="nucleotide sequence ID" value="NZ_JBHJSX010000049.1"/>
</dbReference>
<keyword evidence="1" id="KW-0812">Transmembrane</keyword>
<keyword evidence="1" id="KW-1133">Transmembrane helix</keyword>
<dbReference type="PATRIC" id="fig|46224.3.peg.835"/>
<reference evidence="2 3" key="1">
    <citation type="submission" date="2016-01" db="EMBL/GenBank/DDBJ databases">
        <title>Genome Sequences of Twelve Sporeforming Bacillus Species Isolated from Foods.</title>
        <authorList>
            <person name="Berendsen E.M."/>
            <person name="Wells-Bennik M.H."/>
            <person name="Krawcyk A.O."/>
            <person name="De Jong A."/>
            <person name="Holsappel S."/>
            <person name="Eijlander R.T."/>
            <person name="Kuipers O.P."/>
        </authorList>
    </citation>
    <scope>NUCLEOTIDE SEQUENCE [LARGE SCALE GENOMIC DNA]</scope>
    <source>
        <strain evidence="2 3">B4102</strain>
    </source>
</reference>